<comment type="caution">
    <text evidence="8">The sequence shown here is derived from an EMBL/GenBank/DDBJ whole genome shotgun (WGS) entry which is preliminary data.</text>
</comment>
<keyword evidence="3 5" id="KW-0238">DNA-binding</keyword>
<dbReference type="CDD" id="cd00383">
    <property type="entry name" value="trans_reg_C"/>
    <property type="match status" value="1"/>
</dbReference>
<proteinExistence type="predicted"/>
<gene>
    <name evidence="8" type="ORF">GCM10009765_18740</name>
</gene>
<sequence>MTVSTVLLAEDDAAIAQPLSRALEREGHDVIVRSDGPSTLQSALSGVANLLVLDLGLPEMDGLEVCRRLRSARSTLPVLMLTARRDEVDYVVGLDAGADDYVGKPFRLAELLARVRALLRRSAAGELAAAGVRVDVASRRAYVDGEEVHLTNKEFALLQLLLEHAGEVVGRETVAEQVWGDAGAASSKTMDMHVSWLRRKIGDDASAPRRLVTVRGVGFRFERDTEK</sequence>
<dbReference type="EMBL" id="BAAANY010000007">
    <property type="protein sequence ID" value="GAA1669507.1"/>
    <property type="molecule type" value="Genomic_DNA"/>
</dbReference>
<dbReference type="PANTHER" id="PTHR48111">
    <property type="entry name" value="REGULATOR OF RPOS"/>
    <property type="match status" value="1"/>
</dbReference>
<feature type="DNA-binding region" description="OmpR/PhoB-type" evidence="5">
    <location>
        <begin position="124"/>
        <end position="223"/>
    </location>
</feature>
<dbReference type="InterPro" id="IPR011006">
    <property type="entry name" value="CheY-like_superfamily"/>
</dbReference>
<dbReference type="InterPro" id="IPR001867">
    <property type="entry name" value="OmpR/PhoB-type_DNA-bd"/>
</dbReference>
<dbReference type="PANTHER" id="PTHR48111:SF40">
    <property type="entry name" value="PHOSPHATE REGULON TRANSCRIPTIONAL REGULATORY PROTEIN PHOB"/>
    <property type="match status" value="1"/>
</dbReference>
<dbReference type="InterPro" id="IPR001789">
    <property type="entry name" value="Sig_transdc_resp-reg_receiver"/>
</dbReference>
<dbReference type="Gene3D" id="3.40.50.2300">
    <property type="match status" value="1"/>
</dbReference>
<keyword evidence="9" id="KW-1185">Reference proteome</keyword>
<protein>
    <submittedName>
        <fullName evidence="8">Response regulator transcription factor</fullName>
    </submittedName>
</protein>
<dbReference type="InterPro" id="IPR016032">
    <property type="entry name" value="Sig_transdc_resp-reg_C-effctor"/>
</dbReference>
<dbReference type="SMART" id="SM00862">
    <property type="entry name" value="Trans_reg_C"/>
    <property type="match status" value="1"/>
</dbReference>
<evidence type="ECO:0000259" key="7">
    <source>
        <dbReference type="PROSITE" id="PS51755"/>
    </source>
</evidence>
<organism evidence="8 9">
    <name type="scientific">Fodinicola feengrottensis</name>
    <dbReference type="NCBI Taxonomy" id="435914"/>
    <lineage>
        <taxon>Bacteria</taxon>
        <taxon>Bacillati</taxon>
        <taxon>Actinomycetota</taxon>
        <taxon>Actinomycetes</taxon>
        <taxon>Mycobacteriales</taxon>
        <taxon>Fodinicola</taxon>
    </lineage>
</organism>
<keyword evidence="2" id="KW-0902">Two-component regulatory system</keyword>
<dbReference type="Gene3D" id="6.10.250.690">
    <property type="match status" value="1"/>
</dbReference>
<dbReference type="PROSITE" id="PS51755">
    <property type="entry name" value="OMPR_PHOB"/>
    <property type="match status" value="1"/>
</dbReference>
<name>A0ABN2GEE2_9ACTN</name>
<reference evidence="8 9" key="1">
    <citation type="journal article" date="2019" name="Int. J. Syst. Evol. Microbiol.">
        <title>The Global Catalogue of Microorganisms (GCM) 10K type strain sequencing project: providing services to taxonomists for standard genome sequencing and annotation.</title>
        <authorList>
            <consortium name="The Broad Institute Genomics Platform"/>
            <consortium name="The Broad Institute Genome Sequencing Center for Infectious Disease"/>
            <person name="Wu L."/>
            <person name="Ma J."/>
        </authorList>
    </citation>
    <scope>NUCLEOTIDE SEQUENCE [LARGE SCALE GENOMIC DNA]</scope>
    <source>
        <strain evidence="8 9">JCM 14718</strain>
    </source>
</reference>
<evidence type="ECO:0000256" key="2">
    <source>
        <dbReference type="ARBA" id="ARBA00023012"/>
    </source>
</evidence>
<evidence type="ECO:0000256" key="5">
    <source>
        <dbReference type="PROSITE-ProRule" id="PRU01091"/>
    </source>
</evidence>
<evidence type="ECO:0000256" key="1">
    <source>
        <dbReference type="ARBA" id="ARBA00022553"/>
    </source>
</evidence>
<evidence type="ECO:0000256" key="3">
    <source>
        <dbReference type="ARBA" id="ARBA00023125"/>
    </source>
</evidence>
<dbReference type="Pfam" id="PF00072">
    <property type="entry name" value="Response_reg"/>
    <property type="match status" value="1"/>
</dbReference>
<dbReference type="SMART" id="SM00448">
    <property type="entry name" value="REC"/>
    <property type="match status" value="1"/>
</dbReference>
<feature type="modified residue" description="4-aspartylphosphate" evidence="4">
    <location>
        <position position="54"/>
    </location>
</feature>
<dbReference type="Pfam" id="PF00486">
    <property type="entry name" value="Trans_reg_C"/>
    <property type="match status" value="1"/>
</dbReference>
<dbReference type="SUPFAM" id="SSF52172">
    <property type="entry name" value="CheY-like"/>
    <property type="match status" value="1"/>
</dbReference>
<dbReference type="Gene3D" id="1.10.10.10">
    <property type="entry name" value="Winged helix-like DNA-binding domain superfamily/Winged helix DNA-binding domain"/>
    <property type="match status" value="1"/>
</dbReference>
<dbReference type="Proteomes" id="UP001500618">
    <property type="component" value="Unassembled WGS sequence"/>
</dbReference>
<evidence type="ECO:0000259" key="6">
    <source>
        <dbReference type="PROSITE" id="PS50110"/>
    </source>
</evidence>
<dbReference type="InterPro" id="IPR036388">
    <property type="entry name" value="WH-like_DNA-bd_sf"/>
</dbReference>
<keyword evidence="1 4" id="KW-0597">Phosphoprotein</keyword>
<dbReference type="PROSITE" id="PS50110">
    <property type="entry name" value="RESPONSE_REGULATORY"/>
    <property type="match status" value="1"/>
</dbReference>
<dbReference type="InterPro" id="IPR039420">
    <property type="entry name" value="WalR-like"/>
</dbReference>
<dbReference type="SUPFAM" id="SSF46894">
    <property type="entry name" value="C-terminal effector domain of the bipartite response regulators"/>
    <property type="match status" value="1"/>
</dbReference>
<feature type="domain" description="OmpR/PhoB-type" evidence="7">
    <location>
        <begin position="124"/>
        <end position="223"/>
    </location>
</feature>
<evidence type="ECO:0000313" key="8">
    <source>
        <dbReference type="EMBL" id="GAA1669507.1"/>
    </source>
</evidence>
<feature type="domain" description="Response regulatory" evidence="6">
    <location>
        <begin position="5"/>
        <end position="119"/>
    </location>
</feature>
<evidence type="ECO:0000313" key="9">
    <source>
        <dbReference type="Proteomes" id="UP001500618"/>
    </source>
</evidence>
<accession>A0ABN2GEE2</accession>
<evidence type="ECO:0000256" key="4">
    <source>
        <dbReference type="PROSITE-ProRule" id="PRU00169"/>
    </source>
</evidence>